<organism evidence="1 2">
    <name type="scientific">Hungatella hathewayi</name>
    <dbReference type="NCBI Taxonomy" id="154046"/>
    <lineage>
        <taxon>Bacteria</taxon>
        <taxon>Bacillati</taxon>
        <taxon>Bacillota</taxon>
        <taxon>Clostridia</taxon>
        <taxon>Lachnospirales</taxon>
        <taxon>Lachnospiraceae</taxon>
        <taxon>Hungatella</taxon>
    </lineage>
</organism>
<accession>A0AA37N4K5</accession>
<dbReference type="AlphaFoldDB" id="A0AA37N4K5"/>
<dbReference type="EMBL" id="BQNJ01000002">
    <property type="protein sequence ID" value="GKH02530.1"/>
    <property type="molecule type" value="Genomic_DNA"/>
</dbReference>
<proteinExistence type="predicted"/>
<protein>
    <submittedName>
        <fullName evidence="1">Uncharacterized protein</fullName>
    </submittedName>
</protein>
<sequence length="59" mass="7364">MTDKTILLAWRHLKKVIRIIYAEIQELPIYNLHNLLLYFHEHSQYYRLRVQNREVRITV</sequence>
<comment type="caution">
    <text evidence="1">The sequence shown here is derived from an EMBL/GenBank/DDBJ whole genome shotgun (WGS) entry which is preliminary data.</text>
</comment>
<gene>
    <name evidence="1" type="ORF">CE91St55_45110</name>
</gene>
<reference evidence="1" key="1">
    <citation type="submission" date="2022-01" db="EMBL/GenBank/DDBJ databases">
        <title>Novel bile acid biosynthetic pathways are enriched in the microbiome of centenarians.</title>
        <authorList>
            <person name="Sato Y."/>
            <person name="Atarashi K."/>
            <person name="Plichta R.D."/>
            <person name="Arai Y."/>
            <person name="Sasajima S."/>
            <person name="Kearney M.S."/>
            <person name="Suda W."/>
            <person name="Takeshita K."/>
            <person name="Sasaki T."/>
            <person name="Okamoto S."/>
            <person name="Skelly N.A."/>
            <person name="Okamura Y."/>
            <person name="Vlamakis H."/>
            <person name="Li Y."/>
            <person name="Tanoue T."/>
            <person name="Takei H."/>
            <person name="Nittono H."/>
            <person name="Narushima S."/>
            <person name="Irie J."/>
            <person name="Itoh H."/>
            <person name="Moriya K."/>
            <person name="Sugiura Y."/>
            <person name="Suematsu M."/>
            <person name="Moritoki N."/>
            <person name="Shibata S."/>
            <person name="Littman R.D."/>
            <person name="Fischbach A.M."/>
            <person name="Uwamino Y."/>
            <person name="Inoue T."/>
            <person name="Honda A."/>
            <person name="Hattori M."/>
            <person name="Murai T."/>
            <person name="Xavier J.R."/>
            <person name="Hirose N."/>
            <person name="Honda K."/>
        </authorList>
    </citation>
    <scope>NUCLEOTIDE SEQUENCE</scope>
    <source>
        <strain evidence="1">CE91-St55</strain>
    </source>
</reference>
<evidence type="ECO:0000313" key="1">
    <source>
        <dbReference type="EMBL" id="GKH02530.1"/>
    </source>
</evidence>
<evidence type="ECO:0000313" key="2">
    <source>
        <dbReference type="Proteomes" id="UP001055091"/>
    </source>
</evidence>
<name>A0AA37N4K5_9FIRM</name>
<dbReference type="Proteomes" id="UP001055091">
    <property type="component" value="Unassembled WGS sequence"/>
</dbReference>